<feature type="region of interest" description="Disordered" evidence="5">
    <location>
        <begin position="577"/>
        <end position="605"/>
    </location>
</feature>
<name>A0A1Q3CSY0_CEPFO</name>
<feature type="compositionally biased region" description="Low complexity" evidence="5">
    <location>
        <begin position="502"/>
        <end position="525"/>
    </location>
</feature>
<dbReference type="FunCoup" id="A0A1Q3CSY0">
    <property type="interactions" value="849"/>
</dbReference>
<evidence type="ECO:0000313" key="9">
    <source>
        <dbReference type="Proteomes" id="UP000187406"/>
    </source>
</evidence>
<feature type="region of interest" description="Disordered" evidence="5">
    <location>
        <begin position="727"/>
        <end position="764"/>
    </location>
</feature>
<dbReference type="EMBL" id="BDDD01002865">
    <property type="protein sequence ID" value="GAV83359.1"/>
    <property type="molecule type" value="Genomic_DNA"/>
</dbReference>
<dbReference type="GO" id="GO:0003714">
    <property type="term" value="F:transcription corepressor activity"/>
    <property type="evidence" value="ECO:0007669"/>
    <property type="project" value="TreeGrafter"/>
</dbReference>
<dbReference type="GO" id="GO:0005634">
    <property type="term" value="C:nucleus"/>
    <property type="evidence" value="ECO:0007669"/>
    <property type="project" value="UniProtKB-SubCell"/>
</dbReference>
<evidence type="ECO:0000256" key="1">
    <source>
        <dbReference type="ARBA" id="ARBA00004123"/>
    </source>
</evidence>
<evidence type="ECO:0000256" key="3">
    <source>
        <dbReference type="ARBA" id="ARBA00023163"/>
    </source>
</evidence>
<organism evidence="8 9">
    <name type="scientific">Cephalotus follicularis</name>
    <name type="common">Albany pitcher plant</name>
    <dbReference type="NCBI Taxonomy" id="3775"/>
    <lineage>
        <taxon>Eukaryota</taxon>
        <taxon>Viridiplantae</taxon>
        <taxon>Streptophyta</taxon>
        <taxon>Embryophyta</taxon>
        <taxon>Tracheophyta</taxon>
        <taxon>Spermatophyta</taxon>
        <taxon>Magnoliopsida</taxon>
        <taxon>eudicotyledons</taxon>
        <taxon>Gunneridae</taxon>
        <taxon>Pentapetalae</taxon>
        <taxon>rosids</taxon>
        <taxon>fabids</taxon>
        <taxon>Oxalidales</taxon>
        <taxon>Cephalotaceae</taxon>
        <taxon>Cephalotus</taxon>
    </lineage>
</organism>
<evidence type="ECO:0000313" key="8">
    <source>
        <dbReference type="EMBL" id="GAV83359.1"/>
    </source>
</evidence>
<reference evidence="9" key="1">
    <citation type="submission" date="2016-04" db="EMBL/GenBank/DDBJ databases">
        <title>Cephalotus genome sequencing.</title>
        <authorList>
            <person name="Fukushima K."/>
            <person name="Hasebe M."/>
            <person name="Fang X."/>
        </authorList>
    </citation>
    <scope>NUCLEOTIDE SEQUENCE [LARGE SCALE GENOMIC DNA]</scope>
    <source>
        <strain evidence="9">cv. St1</strain>
    </source>
</reference>
<keyword evidence="2" id="KW-0805">Transcription regulation</keyword>
<feature type="domain" description="DUF7952" evidence="7">
    <location>
        <begin position="183"/>
        <end position="311"/>
    </location>
</feature>
<keyword evidence="4" id="KW-0539">Nucleus</keyword>
<dbReference type="PANTHER" id="PTHR13859">
    <property type="entry name" value="ATROPHIN-RELATED"/>
    <property type="match status" value="1"/>
</dbReference>
<dbReference type="Gene3D" id="1.10.10.60">
    <property type="entry name" value="Homeodomain-like"/>
    <property type="match status" value="1"/>
</dbReference>
<evidence type="ECO:0000259" key="6">
    <source>
        <dbReference type="Pfam" id="PF24662"/>
    </source>
</evidence>
<feature type="domain" description="DUF7650" evidence="6">
    <location>
        <begin position="346"/>
        <end position="432"/>
    </location>
</feature>
<dbReference type="InParanoid" id="A0A1Q3CSY0"/>
<dbReference type="SUPFAM" id="SSF46689">
    <property type="entry name" value="Homeodomain-like"/>
    <property type="match status" value="1"/>
</dbReference>
<proteinExistence type="predicted"/>
<dbReference type="Pfam" id="PF25826">
    <property type="entry name" value="DUF7952"/>
    <property type="match status" value="1"/>
</dbReference>
<evidence type="ECO:0000256" key="5">
    <source>
        <dbReference type="SAM" id="MobiDB-lite"/>
    </source>
</evidence>
<evidence type="ECO:0000256" key="4">
    <source>
        <dbReference type="ARBA" id="ARBA00023242"/>
    </source>
</evidence>
<evidence type="ECO:0000256" key="2">
    <source>
        <dbReference type="ARBA" id="ARBA00023015"/>
    </source>
</evidence>
<keyword evidence="9" id="KW-1185">Reference proteome</keyword>
<dbReference type="InterPro" id="IPR009057">
    <property type="entry name" value="Homeodomain-like_sf"/>
</dbReference>
<dbReference type="Pfam" id="PF24662">
    <property type="entry name" value="DUF7650"/>
    <property type="match status" value="1"/>
</dbReference>
<protein>
    <recommendedName>
        <fullName evidence="10">SANT domain-containing protein</fullName>
    </recommendedName>
</protein>
<comment type="subcellular location">
    <subcellularLocation>
        <location evidence="1">Nucleus</location>
    </subcellularLocation>
</comment>
<accession>A0A1Q3CSY0</accession>
<dbReference type="InterPro" id="IPR057712">
    <property type="entry name" value="DUF7952"/>
</dbReference>
<dbReference type="OrthoDB" id="1939398at2759"/>
<keyword evidence="3" id="KW-0804">Transcription</keyword>
<feature type="compositionally biased region" description="Polar residues" evidence="5">
    <location>
        <begin position="735"/>
        <end position="764"/>
    </location>
</feature>
<comment type="caution">
    <text evidence="8">The sequence shown here is derived from an EMBL/GenBank/DDBJ whole genome shotgun (WGS) entry which is preliminary data.</text>
</comment>
<gene>
    <name evidence="8" type="ORF">CFOL_v3_26807</name>
</gene>
<feature type="non-terminal residue" evidence="8">
    <location>
        <position position="1"/>
    </location>
</feature>
<dbReference type="InterPro" id="IPR056067">
    <property type="entry name" value="DUF7650"/>
</dbReference>
<dbReference type="Proteomes" id="UP000187406">
    <property type="component" value="Unassembled WGS sequence"/>
</dbReference>
<feature type="compositionally biased region" description="Basic and acidic residues" evidence="5">
    <location>
        <begin position="577"/>
        <end position="587"/>
    </location>
</feature>
<feature type="region of interest" description="Disordered" evidence="5">
    <location>
        <begin position="495"/>
        <end position="536"/>
    </location>
</feature>
<dbReference type="AlphaFoldDB" id="A0A1Q3CSY0"/>
<evidence type="ECO:0000259" key="7">
    <source>
        <dbReference type="Pfam" id="PF25826"/>
    </source>
</evidence>
<dbReference type="STRING" id="3775.A0A1Q3CSY0"/>
<dbReference type="PANTHER" id="PTHR13859:SF11">
    <property type="entry name" value="GRUNGE, ISOFORM J"/>
    <property type="match status" value="1"/>
</dbReference>
<evidence type="ECO:0008006" key="10">
    <source>
        <dbReference type="Google" id="ProtNLM"/>
    </source>
</evidence>
<sequence length="806" mass="89404">LLVVWQMDCVPINSNVEGVEYVSADQLLSSCSSDTPDIFRDPTMLPRVGAEYQAEIPPLIAKCDSSQLINKPTNSEVNGTPPASFLLGMPIPLMWVNSVGTVELESTEESQITSNNGCEDPKVKPLDSVVECEKGIGSYLRHQPTLESSKMDVDSVLPRASKTKLDQVGRDFCPLPGSLGESWTHNELDCFLLGLYLFGKKFILVKKFIENKEMGDILSFYYGKFYMSAKHRRWSKCRKSRRGITGENIFTEWRQTELLSRLRSQIPEESHNMLLEASKKFNDDKNSLEEYVFTLKDTVGTNVLVEAVGIGKGKQDLTRNAVEASQVSSVRLNMPSGKACASLTSADIIKFLTGDCRLSKTRSSDLFWEAVWPRLLARGWHSEQPKDLGISGLKHSLVFLVPGVKNFSRRLVKGKHYLDSISDILNKVASKPELLELEIETAQGSGHEEEYRCNPDGESNKQHRRYLQPRNSTCSGDVVKVTIVDTSLVKGAKRRKVRDLRSIPVQTTSVSSPSSHSSQAQQDASENFKAEFEETSTSNREVNVINGGAFADPSECLNTVLNTDAMDPTMLENHEIHSTSSDYDKQRRNAGQYQSRPEGKCGGSNYLAPVSKRQSLTRESDCSIENVTADRKLNEDDSHYRLNSPGACDTMAFANGPSQLSPANSLAEGSPGWSNEGIVKENCLAREASPENLQPCVLIDLNVPHISPDTGTDEPFMTGMMQNDVNSCADEPSFLSESSQQREPLNLSDNGASKDQQPIINNWRHSTRNRPLTTKALEALAFGFYSPKKRKVAEATQNKSMSRSSR</sequence>